<accession>A0A023FR24</accession>
<dbReference type="EMBL" id="GBBK01000215">
    <property type="protein sequence ID" value="JAC24267.1"/>
    <property type="molecule type" value="mRNA"/>
</dbReference>
<sequence>MIRSAATCLFVLTCILHLTNVVTSGGSRTNTPFEERESNFPYQNVKAALSIAGKIYVISRNYGTSTKHRCLFLQRAKSFIVTKYRVILGSTTVYSKMFLVKFSTSFEVVRTGHHKKPNAVVYKHRPGDPRKLRKLMYIDRKKTCMIFVDDRSSADERAKCNLMRPARYANEPVPEDCLRVYNKNCQGEKVKLYRRWCKLLPERWYSSYKNKRNKGSSSRAE</sequence>
<reference evidence="2" key="1">
    <citation type="submission" date="2014-03" db="EMBL/GenBank/DDBJ databases">
        <title>The sialotranscriptome of Amblyomma triste, Amblyomma parvum and Amblyomma cajennense ticks, uncovered by 454-based RNA-seq.</title>
        <authorList>
            <person name="Garcia G.R."/>
            <person name="Gardinassi L.G."/>
            <person name="Ribeiro J.M."/>
            <person name="Anatriello E."/>
            <person name="Ferreira B.R."/>
            <person name="Moreira H.N."/>
            <person name="Mafra C."/>
            <person name="Olegario M.M."/>
            <person name="Szabo P.J."/>
            <person name="Miranda-Santos I.K."/>
            <person name="Maruyama S.R."/>
        </authorList>
    </citation>
    <scope>NUCLEOTIDE SEQUENCE</scope>
    <source>
        <strain evidence="2">Uberlandia</strain>
        <tissue evidence="2">Salivary glands</tissue>
    </source>
</reference>
<dbReference type="SUPFAM" id="SSF50814">
    <property type="entry name" value="Lipocalins"/>
    <property type="match status" value="1"/>
</dbReference>
<dbReference type="GO" id="GO:0030682">
    <property type="term" value="P:symbiont-mediated perturbation of host defenses"/>
    <property type="evidence" value="ECO:0007669"/>
    <property type="project" value="InterPro"/>
</dbReference>
<evidence type="ECO:0000256" key="1">
    <source>
        <dbReference type="SAM" id="SignalP"/>
    </source>
</evidence>
<dbReference type="InterPro" id="IPR012674">
    <property type="entry name" value="Calycin"/>
</dbReference>
<dbReference type="InterPro" id="IPR002970">
    <property type="entry name" value="Tick_his-bd"/>
</dbReference>
<dbReference type="GO" id="GO:0043176">
    <property type="term" value="F:amine binding"/>
    <property type="evidence" value="ECO:0007669"/>
    <property type="project" value="InterPro"/>
</dbReference>
<organism evidence="2">
    <name type="scientific">Amblyomma cajennense</name>
    <name type="common">Cayenne tick</name>
    <name type="synonym">Acarus cajennensis</name>
    <dbReference type="NCBI Taxonomy" id="34607"/>
    <lineage>
        <taxon>Eukaryota</taxon>
        <taxon>Metazoa</taxon>
        <taxon>Ecdysozoa</taxon>
        <taxon>Arthropoda</taxon>
        <taxon>Chelicerata</taxon>
        <taxon>Arachnida</taxon>
        <taxon>Acari</taxon>
        <taxon>Parasitiformes</taxon>
        <taxon>Ixodida</taxon>
        <taxon>Ixodoidea</taxon>
        <taxon>Ixodidae</taxon>
        <taxon>Amblyomminae</taxon>
        <taxon>Amblyomma</taxon>
    </lineage>
</organism>
<feature type="chain" id="PRO_5001521198" evidence="1">
    <location>
        <begin position="25"/>
        <end position="221"/>
    </location>
</feature>
<name>A0A023FR24_AMBCJ</name>
<dbReference type="Gene3D" id="2.40.128.20">
    <property type="match status" value="1"/>
</dbReference>
<dbReference type="AlphaFoldDB" id="A0A023FR24"/>
<evidence type="ECO:0000313" key="2">
    <source>
        <dbReference type="EMBL" id="JAC24267.1"/>
    </source>
</evidence>
<protein>
    <submittedName>
        <fullName evidence="2">Putative secreted protein</fullName>
    </submittedName>
</protein>
<dbReference type="Pfam" id="PF02098">
    <property type="entry name" value="His_binding"/>
    <property type="match status" value="1"/>
</dbReference>
<keyword evidence="1" id="KW-0732">Signal</keyword>
<proteinExistence type="evidence at transcript level"/>
<feature type="signal peptide" evidence="1">
    <location>
        <begin position="1"/>
        <end position="24"/>
    </location>
</feature>